<keyword evidence="7" id="KW-1185">Reference proteome</keyword>
<evidence type="ECO:0000256" key="2">
    <source>
        <dbReference type="PIRSR" id="PIRSR601461-1"/>
    </source>
</evidence>
<dbReference type="CDD" id="cd05471">
    <property type="entry name" value="pepsin_like"/>
    <property type="match status" value="1"/>
</dbReference>
<dbReference type="PROSITE" id="PS51767">
    <property type="entry name" value="PEPTIDASE_A1"/>
    <property type="match status" value="1"/>
</dbReference>
<dbReference type="InterPro" id="IPR021109">
    <property type="entry name" value="Peptidase_aspartic_dom_sf"/>
</dbReference>
<feature type="disulfide bond" evidence="3">
    <location>
        <begin position="307"/>
        <end position="345"/>
    </location>
</feature>
<protein>
    <submittedName>
        <fullName evidence="6">Gastricsin</fullName>
    </submittedName>
</protein>
<dbReference type="SUPFAM" id="SSF50630">
    <property type="entry name" value="Acid proteases"/>
    <property type="match status" value="1"/>
</dbReference>
<feature type="signal peptide" evidence="4">
    <location>
        <begin position="1"/>
        <end position="20"/>
    </location>
</feature>
<dbReference type="Pfam" id="PF00026">
    <property type="entry name" value="Asp"/>
    <property type="match status" value="1"/>
</dbReference>
<feature type="chain" id="PRO_5012948302" evidence="4">
    <location>
        <begin position="21"/>
        <end position="401"/>
    </location>
</feature>
<reference evidence="6 7" key="2">
    <citation type="journal article" date="2013" name="IMA Fungus">
        <title>IMA Genome-F 1: Ceratocystis fimbriata: Draft nuclear genome sequence for the plant pathogen, Ceratocystis fimbriata.</title>
        <authorList>
            <person name="Wilken P.M."/>
            <person name="Steenkamp E.T."/>
            <person name="Wingfield M.J."/>
            <person name="de Beer Z.W."/>
            <person name="Wingfield B.D."/>
        </authorList>
    </citation>
    <scope>NUCLEOTIDE SEQUENCE [LARGE SCALE GENOMIC DNA]</scope>
    <source>
        <strain evidence="6 7">CBS 114723</strain>
    </source>
</reference>
<organism evidence="6 7">
    <name type="scientific">Ceratocystis fimbriata CBS 114723</name>
    <dbReference type="NCBI Taxonomy" id="1035309"/>
    <lineage>
        <taxon>Eukaryota</taxon>
        <taxon>Fungi</taxon>
        <taxon>Dikarya</taxon>
        <taxon>Ascomycota</taxon>
        <taxon>Pezizomycotina</taxon>
        <taxon>Sordariomycetes</taxon>
        <taxon>Hypocreomycetidae</taxon>
        <taxon>Microascales</taxon>
        <taxon>Ceratocystidaceae</taxon>
        <taxon>Ceratocystis</taxon>
    </lineage>
</organism>
<keyword evidence="4" id="KW-0732">Signal</keyword>
<gene>
    <name evidence="6" type="primary">Pgc</name>
    <name evidence="6" type="ORF">CFIMG_004680RA</name>
</gene>
<evidence type="ECO:0000313" key="7">
    <source>
        <dbReference type="Proteomes" id="UP000222788"/>
    </source>
</evidence>
<feature type="active site" evidence="2">
    <location>
        <position position="52"/>
    </location>
</feature>
<dbReference type="OrthoDB" id="771136at2759"/>
<dbReference type="AlphaFoldDB" id="A0A2C5WXR9"/>
<dbReference type="GO" id="GO:0004190">
    <property type="term" value="F:aspartic-type endopeptidase activity"/>
    <property type="evidence" value="ECO:0007669"/>
    <property type="project" value="InterPro"/>
</dbReference>
<dbReference type="Proteomes" id="UP000222788">
    <property type="component" value="Unassembled WGS sequence"/>
</dbReference>
<sequence>MHHSLSSILAASAMVGVGSAAVLNLPIIRDDGYNLVDVQIGTPPTTHRLRFDTGSATTWVVDQVCGNGGCAIHSSSQRPYSPYDASASNTHVATGVYSEIQYLGGKTTGFTYHDNFDVDGTVWQQSFMAANSSSWTQMPADGFLGLAFSTIADGQTTTLVETLLWDGKLDKPRFGIFYNDMGNLNSNNGGFLTIGDSCESTYGKEVVATIPTQLSGGELQLWRVDVYAMTGTYKGWVSNAVAEGSNVNTDPIPVPVSQRLPLVAGSYTVFDTGGSAASVPTSMLVPLYRSINMDWESIKSGAHIPLCSEFTSDWSVEFEFANGQNVTIYGDQLALPGFANRDDACWPPFDDSGANEQFFLFGPRFLRNFYTTFDFGSDKPENYAPTVSFAPLKDEYKSKFV</sequence>
<evidence type="ECO:0000256" key="4">
    <source>
        <dbReference type="SAM" id="SignalP"/>
    </source>
</evidence>
<keyword evidence="3" id="KW-1015">Disulfide bond</keyword>
<evidence type="ECO:0000256" key="1">
    <source>
        <dbReference type="ARBA" id="ARBA00007447"/>
    </source>
</evidence>
<name>A0A2C5WXR9_9PEZI</name>
<dbReference type="InterPro" id="IPR001461">
    <property type="entry name" value="Aspartic_peptidase_A1"/>
</dbReference>
<evidence type="ECO:0000256" key="3">
    <source>
        <dbReference type="PIRSR" id="PIRSR601461-2"/>
    </source>
</evidence>
<feature type="domain" description="Peptidase A1" evidence="5">
    <location>
        <begin position="34"/>
        <end position="384"/>
    </location>
</feature>
<dbReference type="InterPro" id="IPR034164">
    <property type="entry name" value="Pepsin-like_dom"/>
</dbReference>
<dbReference type="STRING" id="1035309.A0A2C5WXR9"/>
<feature type="active site" evidence="2">
    <location>
        <position position="271"/>
    </location>
</feature>
<comment type="similarity">
    <text evidence="1">Belongs to the peptidase A1 family.</text>
</comment>
<dbReference type="GO" id="GO:0006508">
    <property type="term" value="P:proteolysis"/>
    <property type="evidence" value="ECO:0007669"/>
    <property type="project" value="InterPro"/>
</dbReference>
<proteinExistence type="inferred from homology"/>
<evidence type="ECO:0000259" key="5">
    <source>
        <dbReference type="PROSITE" id="PS51767"/>
    </source>
</evidence>
<dbReference type="Gene3D" id="2.40.70.10">
    <property type="entry name" value="Acid Proteases"/>
    <property type="match status" value="2"/>
</dbReference>
<dbReference type="PANTHER" id="PTHR47966">
    <property type="entry name" value="BETA-SITE APP-CLEAVING ENZYME, ISOFORM A-RELATED"/>
    <property type="match status" value="1"/>
</dbReference>
<dbReference type="EMBL" id="APWK03000107">
    <property type="protein sequence ID" value="PHH50985.1"/>
    <property type="molecule type" value="Genomic_DNA"/>
</dbReference>
<dbReference type="GO" id="GO:0000324">
    <property type="term" value="C:fungal-type vacuole"/>
    <property type="evidence" value="ECO:0007669"/>
    <property type="project" value="TreeGrafter"/>
</dbReference>
<reference evidence="6 7" key="1">
    <citation type="journal article" date="2013" name="Fungal Biol.">
        <title>Analysis of microsatellite markers in the genome of the plant pathogen Ceratocystis fimbriata.</title>
        <authorList>
            <person name="Simpson M.C."/>
            <person name="Wilken P.M."/>
            <person name="Coetzee M.P."/>
            <person name="Wingfield M.J."/>
            <person name="Wingfield B.D."/>
        </authorList>
    </citation>
    <scope>NUCLEOTIDE SEQUENCE [LARGE SCALE GENOMIC DNA]</scope>
    <source>
        <strain evidence="6 7">CBS 114723</strain>
    </source>
</reference>
<evidence type="ECO:0000313" key="6">
    <source>
        <dbReference type="EMBL" id="PHH50985.1"/>
    </source>
</evidence>
<accession>A0A2C5WXR9</accession>
<dbReference type="PRINTS" id="PR00792">
    <property type="entry name" value="PEPSIN"/>
</dbReference>
<dbReference type="PANTHER" id="PTHR47966:SF68">
    <property type="entry name" value="PEPTIDASE A1 DOMAIN-CONTAINING PROTEIN"/>
    <property type="match status" value="1"/>
</dbReference>
<dbReference type="InterPro" id="IPR033121">
    <property type="entry name" value="PEPTIDASE_A1"/>
</dbReference>
<comment type="caution">
    <text evidence="6">The sequence shown here is derived from an EMBL/GenBank/DDBJ whole genome shotgun (WGS) entry which is preliminary data.</text>
</comment>